<dbReference type="RefSeq" id="WP_317224614.1">
    <property type="nucleotide sequence ID" value="NZ_JAWJEJ010000001.1"/>
</dbReference>
<reference evidence="1 2" key="1">
    <citation type="submission" date="2023-10" db="EMBL/GenBank/DDBJ databases">
        <title>Sphingomonas sp. HF-S4 16S ribosomal RNA gene Genome sequencing and assembly.</title>
        <authorList>
            <person name="Lee H."/>
        </authorList>
    </citation>
    <scope>NUCLEOTIDE SEQUENCE [LARGE SCALE GENOMIC DNA]</scope>
    <source>
        <strain evidence="1 2">HF-S4</strain>
    </source>
</reference>
<gene>
    <name evidence="1" type="ORF">RZN05_00220</name>
</gene>
<dbReference type="Proteomes" id="UP001273531">
    <property type="component" value="Unassembled WGS sequence"/>
</dbReference>
<evidence type="ECO:0000313" key="2">
    <source>
        <dbReference type="Proteomes" id="UP001273531"/>
    </source>
</evidence>
<dbReference type="PANTHER" id="PTHR38009:SF1">
    <property type="entry name" value="CONSERVED HYPOTHETICAL PHAGE TAIL PROTEIN"/>
    <property type="match status" value="1"/>
</dbReference>
<proteinExistence type="predicted"/>
<protein>
    <submittedName>
        <fullName evidence="1">Phage tail protein</fullName>
    </submittedName>
</protein>
<dbReference type="EMBL" id="JAWJEJ010000001">
    <property type="protein sequence ID" value="MDV3455390.1"/>
    <property type="molecule type" value="Genomic_DNA"/>
</dbReference>
<dbReference type="InterPro" id="IPR010667">
    <property type="entry name" value="Phage_T4_Gp19"/>
</dbReference>
<dbReference type="PANTHER" id="PTHR38009">
    <property type="entry name" value="CONSERVED HYPOTHETICAL PHAGE TAIL PROTEIN"/>
    <property type="match status" value="1"/>
</dbReference>
<accession>A0ABU3Y1Y1</accession>
<evidence type="ECO:0000313" key="1">
    <source>
        <dbReference type="EMBL" id="MDV3455390.1"/>
    </source>
</evidence>
<organism evidence="1 2">
    <name type="scientific">Sphingomonas agrestis</name>
    <dbReference type="NCBI Taxonomy" id="3080540"/>
    <lineage>
        <taxon>Bacteria</taxon>
        <taxon>Pseudomonadati</taxon>
        <taxon>Pseudomonadota</taxon>
        <taxon>Alphaproteobacteria</taxon>
        <taxon>Sphingomonadales</taxon>
        <taxon>Sphingomonadaceae</taxon>
        <taxon>Sphingomonas</taxon>
    </lineage>
</organism>
<name>A0ABU3Y1Y1_9SPHN</name>
<dbReference type="NCBIfam" id="TIGR02241">
    <property type="entry name" value="conserved hypothetical phage tail region protein"/>
    <property type="match status" value="1"/>
</dbReference>
<keyword evidence="2" id="KW-1185">Reference proteome</keyword>
<dbReference type="Pfam" id="PF06841">
    <property type="entry name" value="Phage_T4_gp19"/>
    <property type="match status" value="1"/>
</dbReference>
<comment type="caution">
    <text evidence="1">The sequence shown here is derived from an EMBL/GenBank/DDBJ whole genome shotgun (WGS) entry which is preliminary data.</text>
</comment>
<sequence length="147" mass="16257">MDPIANFRFGVFFFAGGLIPNPLDIRFQSVGGLNAEIGTVTHREGGELLYSHRLPDAITYQNLVLKRGVTVGSPLTIEFNAAMTLFKFAPSNVLVTALSEDKVPLAGWMFIRAYPVRWLTSELSADSSSVMIETMELAYARMQVVRV</sequence>
<dbReference type="InterPro" id="IPR011747">
    <property type="entry name" value="CHP02241"/>
</dbReference>